<dbReference type="AlphaFoldDB" id="E1X028"/>
<dbReference type="PATRIC" id="fig|862908.3.peg.3070"/>
<protein>
    <submittedName>
        <fullName evidence="1">Membrane protein</fullName>
    </submittedName>
</protein>
<proteinExistence type="predicted"/>
<dbReference type="STRING" id="862908.BMS_3213"/>
<keyword evidence="2" id="KW-1185">Reference proteome</keyword>
<name>E1X028_HALMS</name>
<dbReference type="HOGENOM" id="CLU_3025993_0_0_7"/>
<gene>
    <name evidence="1" type="ordered locus">BMS_3213</name>
</gene>
<dbReference type="EMBL" id="FQ312005">
    <property type="protein sequence ID" value="CBW27964.1"/>
    <property type="molecule type" value="Genomic_DNA"/>
</dbReference>
<dbReference type="Proteomes" id="UP000008963">
    <property type="component" value="Chromosome"/>
</dbReference>
<evidence type="ECO:0000313" key="2">
    <source>
        <dbReference type="Proteomes" id="UP000008963"/>
    </source>
</evidence>
<dbReference type="RefSeq" id="WP_014245734.1">
    <property type="nucleotide sequence ID" value="NC_016620.1"/>
</dbReference>
<organism evidence="1 2">
    <name type="scientific">Halobacteriovorax marinus (strain ATCC BAA-682 / DSM 15412 / SJ)</name>
    <name type="common">Bacteriovorax marinus</name>
    <dbReference type="NCBI Taxonomy" id="862908"/>
    <lineage>
        <taxon>Bacteria</taxon>
        <taxon>Pseudomonadati</taxon>
        <taxon>Bdellovibrionota</taxon>
        <taxon>Bacteriovoracia</taxon>
        <taxon>Bacteriovoracales</taxon>
        <taxon>Halobacteriovoraceae</taxon>
        <taxon>Halobacteriovorax</taxon>
    </lineage>
</organism>
<evidence type="ECO:0000313" key="1">
    <source>
        <dbReference type="EMBL" id="CBW27964.1"/>
    </source>
</evidence>
<dbReference type="KEGG" id="bmx:BMS_3213"/>
<reference evidence="2" key="1">
    <citation type="journal article" date="2013" name="ISME J.">
        <title>A small predatory core genome in the divergent marine Bacteriovorax marinus SJ and the terrestrial Bdellovibrio bacteriovorus.</title>
        <authorList>
            <person name="Crossman L.C."/>
            <person name="Chen H."/>
            <person name="Cerdeno-Tarraga A.M."/>
            <person name="Brooks K."/>
            <person name="Quail M.A."/>
            <person name="Pineiro S.A."/>
            <person name="Hobley L."/>
            <person name="Sockett R.E."/>
            <person name="Bentley S.D."/>
            <person name="Parkhill J."/>
            <person name="Williams H.N."/>
            <person name="Stine O.C."/>
        </authorList>
    </citation>
    <scope>NUCLEOTIDE SEQUENCE [LARGE SCALE GENOMIC DNA]</scope>
    <source>
        <strain evidence="2">ATCC BAA-682 / DSM 15412 / SJ</strain>
    </source>
</reference>
<accession>E1X028</accession>
<sequence length="55" mass="5974">MRAVIEIILAIGFTAVTGTTVLNFSSKAIKKEALTKVQKGLPSLESFTKKLVKPR</sequence>